<evidence type="ECO:0000256" key="2">
    <source>
        <dbReference type="ARBA" id="ARBA00049661"/>
    </source>
</evidence>
<dbReference type="Pfam" id="PF08028">
    <property type="entry name" value="Acyl-CoA_dh_2"/>
    <property type="match status" value="1"/>
</dbReference>
<dbReference type="InterPro" id="IPR050741">
    <property type="entry name" value="Acyl-CoA_dehydrogenase"/>
</dbReference>
<evidence type="ECO:0000259" key="3">
    <source>
        <dbReference type="Pfam" id="PF02771"/>
    </source>
</evidence>
<sequence length="410" mass="44917">MQLHDDLPSMDTIRSCVDGLELERTQIGRRIEQLLPRWQARAQAADQLARLSPETMAELHDAGLLHLLTPRRYGGLQKDFPTLVEAARLAATACASTAWMLSVVGGHVTTAARLPAACQDIIFANGPRQLFATATVQNGTFVRDGSGFRLNGIWRYSSGIDHATWVIVSARLSGTDAPEAQEIFKVVVRREDVRVLDTWHVSGMRATGSRDIAFDKLRVSDEWVFPRSNYFGPHPAGADLHPDAYLYDVPLIPYSTTWIIGPILGCAQGAYRHCIDALRNRGRSGDAVLCAHIAKSDAELACAGRLYDALVRTLHMAGIARRAVSPAETVRIRRDRAFIAQLCVDAIRRLIGSMGTAAAFDAHPAQRHWRDLQVMASHIDVGWDAAAVAYGSHAIAHSTDASRDCPPGYQ</sequence>
<dbReference type="Gene3D" id="1.10.540.10">
    <property type="entry name" value="Acyl-CoA dehydrogenase/oxidase, N-terminal domain"/>
    <property type="match status" value="1"/>
</dbReference>
<feature type="domain" description="Acyl-CoA dehydrogenase/oxidase N-terminal" evidence="3">
    <location>
        <begin position="40"/>
        <end position="107"/>
    </location>
</feature>
<reference evidence="5" key="1">
    <citation type="journal article" date="2016" name="Biosci. Biotechnol. Biochem.">
        <title>Bioconversion of AHX to AOH by resting cells of Burkholderia contaminans CH-1.</title>
        <authorList>
            <person name="Choi J.H."/>
            <person name="Kikuchi A."/>
            <person name="Pumkaeo P."/>
            <person name="Hirai H."/>
            <person name="Tokuyama S."/>
            <person name="Kawagishi H."/>
        </authorList>
    </citation>
    <scope>NUCLEOTIDE SEQUENCE</scope>
    <source>
        <strain evidence="5">CH-1</strain>
    </source>
</reference>
<reference evidence="7 8" key="4">
    <citation type="submission" date="2021-03" db="EMBL/GenBank/DDBJ databases">
        <title>Clinical course, treatment and visual outcome of an outbreak of Burkholderia contaminans endophthalmitis following cataract surgery.</title>
        <authorList>
            <person name="Lind C."/>
            <person name="Olsen K."/>
            <person name="Angelsen N.K."/>
            <person name="Krefting E.A."/>
            <person name="Fossen K."/>
            <person name="Gravningen K."/>
            <person name="Depoorter E."/>
            <person name="Vandamme P."/>
            <person name="Bertelsen G."/>
        </authorList>
    </citation>
    <scope>NUCLEOTIDE SEQUENCE [LARGE SCALE GENOMIC DNA]</scope>
    <source>
        <strain evidence="7 8">51242556</strain>
    </source>
</reference>
<dbReference type="InterPro" id="IPR009100">
    <property type="entry name" value="AcylCoA_DH/oxidase_NM_dom_sf"/>
</dbReference>
<comment type="similarity">
    <text evidence="2">Belongs to the HpaH/HsaA monooxygenase family.</text>
</comment>
<reference evidence="5" key="2">
    <citation type="journal article" date="2017" name="Genome Announc.">
        <title>High-Quality Draft Genome Sequence of Burkholderia contaminans CH-1, a Gram-Negative Bacterium That Metabolizes 2-Azahypoxanthine, a Plant Growth-Regulating Compound.</title>
        <authorList>
            <person name="Choi J.-H."/>
            <person name="Sugiura H."/>
            <person name="Moriuchi R."/>
            <person name="Kawagishi H."/>
            <person name="Dohra H."/>
        </authorList>
    </citation>
    <scope>NUCLEOTIDE SEQUENCE</scope>
    <source>
        <strain evidence="5">CH-1</strain>
    </source>
</reference>
<dbReference type="GO" id="GO:0005737">
    <property type="term" value="C:cytoplasm"/>
    <property type="evidence" value="ECO:0007669"/>
    <property type="project" value="TreeGrafter"/>
</dbReference>
<accession>A0A250L752</accession>
<dbReference type="Gene3D" id="1.20.140.10">
    <property type="entry name" value="Butyryl-CoA Dehydrogenase, subunit A, domain 3"/>
    <property type="match status" value="1"/>
</dbReference>
<reference evidence="6" key="3">
    <citation type="submission" date="2021-01" db="EMBL/GenBank/DDBJ databases">
        <title>Outbreak of Burkholderia contaminns endophthalmitis traced to a clinical ventilation system.</title>
        <authorList>
            <person name="Lipuma J."/>
            <person name="Spilker T."/>
            <person name="Kratholm J."/>
        </authorList>
    </citation>
    <scope>NUCLEOTIDE SEQUENCE</scope>
    <source>
        <strain evidence="6">HI4954</strain>
    </source>
</reference>
<protein>
    <submittedName>
        <fullName evidence="6">Acyl-CoA dehydrogenase</fullName>
    </submittedName>
</protein>
<dbReference type="Proteomes" id="UP000664048">
    <property type="component" value="Unassembled WGS sequence"/>
</dbReference>
<gene>
    <name evidence="5" type="ORF">BCCH1_28430</name>
    <name evidence="7" type="ORF">J4M89_29495</name>
    <name evidence="6" type="ORF">JIN94_25875</name>
</gene>
<keyword evidence="8" id="KW-1185">Reference proteome</keyword>
<dbReference type="Pfam" id="PF02771">
    <property type="entry name" value="Acyl-CoA_dh_N"/>
    <property type="match status" value="1"/>
</dbReference>
<dbReference type="GO" id="GO:0050660">
    <property type="term" value="F:flavin adenine dinucleotide binding"/>
    <property type="evidence" value="ECO:0007669"/>
    <property type="project" value="InterPro"/>
</dbReference>
<dbReference type="GO" id="GO:0003995">
    <property type="term" value="F:acyl-CoA dehydrogenase activity"/>
    <property type="evidence" value="ECO:0007669"/>
    <property type="project" value="TreeGrafter"/>
</dbReference>
<dbReference type="InterPro" id="IPR046373">
    <property type="entry name" value="Acyl-CoA_Oxase/DH_mid-dom_sf"/>
</dbReference>
<dbReference type="RefSeq" id="WP_172625582.1">
    <property type="nucleotide sequence ID" value="NZ_AP018357.1"/>
</dbReference>
<dbReference type="PANTHER" id="PTHR48083">
    <property type="entry name" value="MEDIUM-CHAIN SPECIFIC ACYL-COA DEHYDROGENASE, MITOCHONDRIAL-RELATED"/>
    <property type="match status" value="1"/>
</dbReference>
<dbReference type="Proteomes" id="UP000611459">
    <property type="component" value="Unassembled WGS sequence"/>
</dbReference>
<dbReference type="SUPFAM" id="SSF56645">
    <property type="entry name" value="Acyl-CoA dehydrogenase NM domain-like"/>
    <property type="match status" value="1"/>
</dbReference>
<proteinExistence type="inferred from homology"/>
<evidence type="ECO:0000313" key="5">
    <source>
        <dbReference type="EMBL" id="BBA40418.1"/>
    </source>
</evidence>
<dbReference type="InterPro" id="IPR036250">
    <property type="entry name" value="AcylCo_DH-like_C"/>
</dbReference>
<dbReference type="InterPro" id="IPR013107">
    <property type="entry name" value="Acyl-CoA_DH_C"/>
</dbReference>
<dbReference type="EMBL" id="AP018357">
    <property type="protein sequence ID" value="BBA40418.1"/>
    <property type="molecule type" value="Genomic_DNA"/>
</dbReference>
<keyword evidence="1" id="KW-0560">Oxidoreductase</keyword>
<evidence type="ECO:0000313" key="6">
    <source>
        <dbReference type="EMBL" id="MBK1933324.1"/>
    </source>
</evidence>
<dbReference type="GO" id="GO:0033539">
    <property type="term" value="P:fatty acid beta-oxidation using acyl-CoA dehydrogenase"/>
    <property type="evidence" value="ECO:0007669"/>
    <property type="project" value="TreeGrafter"/>
</dbReference>
<dbReference type="EMBL" id="JAGEMX010000012">
    <property type="protein sequence ID" value="MBO1833529.1"/>
    <property type="molecule type" value="Genomic_DNA"/>
</dbReference>
<evidence type="ECO:0000259" key="4">
    <source>
        <dbReference type="Pfam" id="PF08028"/>
    </source>
</evidence>
<dbReference type="AlphaFoldDB" id="A0A250L752"/>
<dbReference type="PANTHER" id="PTHR48083:SF19">
    <property type="entry name" value="FLAVIN-DEPENDENT MONOOXYGENASE, OXYGENASE SUBUNIT HSAA"/>
    <property type="match status" value="1"/>
</dbReference>
<dbReference type="GeneID" id="93188808"/>
<dbReference type="SUPFAM" id="SSF47203">
    <property type="entry name" value="Acyl-CoA dehydrogenase C-terminal domain-like"/>
    <property type="match status" value="1"/>
</dbReference>
<dbReference type="GO" id="GO:0016712">
    <property type="term" value="F:oxidoreductase activity, acting on paired donors, with incorporation or reduction of molecular oxygen, reduced flavin or flavoprotein as one donor, and incorporation of one atom of oxygen"/>
    <property type="evidence" value="ECO:0007669"/>
    <property type="project" value="TreeGrafter"/>
</dbReference>
<evidence type="ECO:0000256" key="1">
    <source>
        <dbReference type="ARBA" id="ARBA00023002"/>
    </source>
</evidence>
<name>A0A250L752_9BURK</name>
<dbReference type="EMBL" id="JAENIB010000013">
    <property type="protein sequence ID" value="MBK1933324.1"/>
    <property type="molecule type" value="Genomic_DNA"/>
</dbReference>
<evidence type="ECO:0000313" key="8">
    <source>
        <dbReference type="Proteomes" id="UP000664048"/>
    </source>
</evidence>
<feature type="domain" description="Acyl-CoA dehydrogenase C-terminal" evidence="4">
    <location>
        <begin position="258"/>
        <end position="379"/>
    </location>
</feature>
<dbReference type="PIRSF" id="PIRSF016578">
    <property type="entry name" value="HsaA"/>
    <property type="match status" value="1"/>
</dbReference>
<dbReference type="InterPro" id="IPR013786">
    <property type="entry name" value="AcylCoA_DH/ox_N"/>
</dbReference>
<dbReference type="Gene3D" id="2.40.110.10">
    <property type="entry name" value="Butyryl-CoA Dehydrogenase, subunit A, domain 2"/>
    <property type="match status" value="1"/>
</dbReference>
<evidence type="ECO:0000313" key="7">
    <source>
        <dbReference type="EMBL" id="MBO1833529.1"/>
    </source>
</evidence>
<dbReference type="InterPro" id="IPR037069">
    <property type="entry name" value="AcylCoA_DH/ox_N_sf"/>
</dbReference>
<organism evidence="5">
    <name type="scientific">Burkholderia contaminans</name>
    <dbReference type="NCBI Taxonomy" id="488447"/>
    <lineage>
        <taxon>Bacteria</taxon>
        <taxon>Pseudomonadati</taxon>
        <taxon>Pseudomonadota</taxon>
        <taxon>Betaproteobacteria</taxon>
        <taxon>Burkholderiales</taxon>
        <taxon>Burkholderiaceae</taxon>
        <taxon>Burkholderia</taxon>
        <taxon>Burkholderia cepacia complex</taxon>
    </lineage>
</organism>